<evidence type="ECO:0000313" key="17">
    <source>
        <dbReference type="Proteomes" id="UP000031623"/>
    </source>
</evidence>
<evidence type="ECO:0000256" key="11">
    <source>
        <dbReference type="ARBA" id="ARBA00048823"/>
    </source>
</evidence>
<feature type="binding site" evidence="12">
    <location>
        <position position="384"/>
    </location>
    <ligand>
        <name>L-serine</name>
        <dbReference type="ChEBI" id="CHEBI:33384"/>
    </ligand>
</feature>
<keyword evidence="8 12" id="KW-0648">Protein biosynthesis</keyword>
<feature type="binding site" evidence="13">
    <location>
        <position position="261"/>
    </location>
    <ligand>
        <name>L-serine</name>
        <dbReference type="ChEBI" id="CHEBI:33384"/>
    </ligand>
</feature>
<protein>
    <recommendedName>
        <fullName evidence="12">Serine--tRNA ligase</fullName>
        <ecNumber evidence="12">6.1.1.11</ecNumber>
    </recommendedName>
    <alternativeName>
        <fullName evidence="12">Seryl-tRNA synthetase</fullName>
        <shortName evidence="12">SerRS</shortName>
    </alternativeName>
    <alternativeName>
        <fullName evidence="12">Seryl-tRNA(Ser/Sec) synthetase</fullName>
    </alternativeName>
</protein>
<dbReference type="EC" id="6.1.1.11" evidence="12"/>
<comment type="subunit">
    <text evidence="12">Homodimer. The tRNA molecule binds across the dimer.</text>
</comment>
<feature type="binding site" evidence="12">
    <location>
        <begin position="230"/>
        <end position="232"/>
    </location>
    <ligand>
        <name>L-serine</name>
        <dbReference type="ChEBI" id="CHEBI:33384"/>
    </ligand>
</feature>
<dbReference type="STRING" id="40754.THII_3437"/>
<dbReference type="InterPro" id="IPR015866">
    <property type="entry name" value="Ser-tRNA-synth_1_N"/>
</dbReference>
<dbReference type="OrthoDB" id="9804647at2"/>
<sequence>MLDPQLLRNDLEQVKATLALRGFTVDYEILAHLEAARKQCQIETQQLQNERNRHSKAIGQAKSAGEDITPLLEQVSQLGEQLKAKEDKLLAIQAHLNDILMRMPNLPHETVPVGTSEGDNVEIRRWGTPPVFTFTPQDHVDLGHQLGLLDLEIAAKITGARFSFLRGSLARLHRVLIQFMLDLHTQAHGYVEVYVPYLVNAESLRGTGQLPKFVEDLFYLPSQDYYLIPTAEVPVTNISRDVIWETDQLPVKFVCHTPCFRSEAGNYGKDTRGMIRQHQFEKVELVQLVKPDDSYLALEELTGHAETVLQRLELPYRVVSLCTGDLGFAAAKTYDLEVWLPGQQKYREISSCSNFEAFQARRMKARWRDPNTNKPALLHTLNGSGLAVGRTLVAIMENYQDESGRIAIPQALQSYMNGQTHLT</sequence>
<dbReference type="CDD" id="cd00770">
    <property type="entry name" value="SerRS_core"/>
    <property type="match status" value="1"/>
</dbReference>
<dbReference type="GO" id="GO:0004828">
    <property type="term" value="F:serine-tRNA ligase activity"/>
    <property type="evidence" value="ECO:0007669"/>
    <property type="project" value="UniProtKB-UniRule"/>
</dbReference>
<comment type="function">
    <text evidence="12">Catalyzes the attachment of serine to tRNA(Ser). Is also able to aminoacylate tRNA(Sec) with serine, to form the misacylated tRNA L-seryl-tRNA(Sec), which will be further converted into selenocysteinyl-tRNA(Sec).</text>
</comment>
<name>A0A090AJR9_9GAMM</name>
<feature type="binding site" evidence="13">
    <location>
        <position position="230"/>
    </location>
    <ligand>
        <name>L-serine</name>
        <dbReference type="ChEBI" id="CHEBI:33384"/>
    </ligand>
</feature>
<feature type="binding site" evidence="13">
    <location>
        <position position="382"/>
    </location>
    <ligand>
        <name>L-serine</name>
        <dbReference type="ChEBI" id="CHEBI:33384"/>
    </ligand>
</feature>
<comment type="caution">
    <text evidence="12">Lacks conserved residue(s) required for the propagation of feature annotation.</text>
</comment>
<dbReference type="PANTHER" id="PTHR43697:SF1">
    <property type="entry name" value="SERINE--TRNA LIGASE"/>
    <property type="match status" value="1"/>
</dbReference>
<evidence type="ECO:0000256" key="3">
    <source>
        <dbReference type="ARBA" id="ARBA00010728"/>
    </source>
</evidence>
<keyword evidence="17" id="KW-1185">Reference proteome</keyword>
<dbReference type="GO" id="GO:0005524">
    <property type="term" value="F:ATP binding"/>
    <property type="evidence" value="ECO:0007669"/>
    <property type="project" value="UniProtKB-UniRule"/>
</dbReference>
<dbReference type="HAMAP" id="MF_00176">
    <property type="entry name" value="Ser_tRNA_synth_type1"/>
    <property type="match status" value="1"/>
</dbReference>
<dbReference type="GO" id="GO:0005737">
    <property type="term" value="C:cytoplasm"/>
    <property type="evidence" value="ECO:0007669"/>
    <property type="project" value="UniProtKB-SubCell"/>
</dbReference>
<dbReference type="PIRSF" id="PIRSF001529">
    <property type="entry name" value="Ser-tRNA-synth_IIa"/>
    <property type="match status" value="1"/>
</dbReference>
<dbReference type="EMBL" id="AP014633">
    <property type="protein sequence ID" value="BAP57734.1"/>
    <property type="molecule type" value="Genomic_DNA"/>
</dbReference>
<feature type="binding site" evidence="12 14">
    <location>
        <begin position="348"/>
        <end position="351"/>
    </location>
    <ligand>
        <name>ATP</name>
        <dbReference type="ChEBI" id="CHEBI:30616"/>
    </ligand>
</feature>
<dbReference type="InterPro" id="IPR006195">
    <property type="entry name" value="aa-tRNA-synth_II"/>
</dbReference>
<evidence type="ECO:0000256" key="7">
    <source>
        <dbReference type="ARBA" id="ARBA00022840"/>
    </source>
</evidence>
<dbReference type="GO" id="GO:0016260">
    <property type="term" value="P:selenocysteine biosynthetic process"/>
    <property type="evidence" value="ECO:0007669"/>
    <property type="project" value="UniProtKB-UniRule"/>
</dbReference>
<dbReference type="Pfam" id="PF02403">
    <property type="entry name" value="Seryl_tRNA_N"/>
    <property type="match status" value="1"/>
</dbReference>
<dbReference type="GO" id="GO:0006434">
    <property type="term" value="P:seryl-tRNA aminoacylation"/>
    <property type="evidence" value="ECO:0007669"/>
    <property type="project" value="UniProtKB-UniRule"/>
</dbReference>
<organism evidence="16 17">
    <name type="scientific">Thioploca ingrica</name>
    <dbReference type="NCBI Taxonomy" id="40754"/>
    <lineage>
        <taxon>Bacteria</taxon>
        <taxon>Pseudomonadati</taxon>
        <taxon>Pseudomonadota</taxon>
        <taxon>Gammaproteobacteria</taxon>
        <taxon>Thiotrichales</taxon>
        <taxon>Thiotrichaceae</taxon>
        <taxon>Thioploca</taxon>
    </lineage>
</organism>
<evidence type="ECO:0000256" key="8">
    <source>
        <dbReference type="ARBA" id="ARBA00022917"/>
    </source>
</evidence>
<evidence type="ECO:0000256" key="13">
    <source>
        <dbReference type="PIRSR" id="PIRSR001529-1"/>
    </source>
</evidence>
<comment type="catalytic activity">
    <reaction evidence="11 12">
        <text>tRNA(Ser) + L-serine + ATP = L-seryl-tRNA(Ser) + AMP + diphosphate + H(+)</text>
        <dbReference type="Rhea" id="RHEA:12292"/>
        <dbReference type="Rhea" id="RHEA-COMP:9669"/>
        <dbReference type="Rhea" id="RHEA-COMP:9703"/>
        <dbReference type="ChEBI" id="CHEBI:15378"/>
        <dbReference type="ChEBI" id="CHEBI:30616"/>
        <dbReference type="ChEBI" id="CHEBI:33019"/>
        <dbReference type="ChEBI" id="CHEBI:33384"/>
        <dbReference type="ChEBI" id="CHEBI:78442"/>
        <dbReference type="ChEBI" id="CHEBI:78533"/>
        <dbReference type="ChEBI" id="CHEBI:456215"/>
        <dbReference type="EC" id="6.1.1.11"/>
    </reaction>
</comment>
<dbReference type="Pfam" id="PF00587">
    <property type="entry name" value="tRNA-synt_2b"/>
    <property type="match status" value="1"/>
</dbReference>
<evidence type="ECO:0000256" key="12">
    <source>
        <dbReference type="HAMAP-Rule" id="MF_00176"/>
    </source>
</evidence>
<evidence type="ECO:0000256" key="2">
    <source>
        <dbReference type="ARBA" id="ARBA00005045"/>
    </source>
</evidence>
<evidence type="ECO:0000256" key="9">
    <source>
        <dbReference type="ARBA" id="ARBA00023146"/>
    </source>
</evidence>
<evidence type="ECO:0000313" key="16">
    <source>
        <dbReference type="EMBL" id="BAP57734.1"/>
    </source>
</evidence>
<dbReference type="SUPFAM" id="SSF55681">
    <property type="entry name" value="Class II aaRS and biotin synthetases"/>
    <property type="match status" value="1"/>
</dbReference>
<gene>
    <name evidence="12" type="primary">serS</name>
    <name evidence="16" type="ORF">THII_3437</name>
</gene>
<dbReference type="KEGG" id="tig:THII_3437"/>
<evidence type="ECO:0000256" key="1">
    <source>
        <dbReference type="ARBA" id="ARBA00004496"/>
    </source>
</evidence>
<dbReference type="InterPro" id="IPR010978">
    <property type="entry name" value="tRNA-bd_arm"/>
</dbReference>
<keyword evidence="7 12" id="KW-0067">ATP-binding</keyword>
<keyword evidence="6 12" id="KW-0547">Nucleotide-binding</keyword>
<proteinExistence type="inferred from homology"/>
<dbReference type="InterPro" id="IPR045864">
    <property type="entry name" value="aa-tRNA-synth_II/BPL/LPL"/>
</dbReference>
<dbReference type="PRINTS" id="PR00981">
    <property type="entry name" value="TRNASYNTHSER"/>
</dbReference>
<dbReference type="PROSITE" id="PS50862">
    <property type="entry name" value="AA_TRNA_LIGASE_II"/>
    <property type="match status" value="1"/>
</dbReference>
<dbReference type="SUPFAM" id="SSF46589">
    <property type="entry name" value="tRNA-binding arm"/>
    <property type="match status" value="1"/>
</dbReference>
<comment type="similarity">
    <text evidence="3 12">Belongs to the class-II aminoacyl-tRNA synthetase family. Type-1 seryl-tRNA synthetase subfamily.</text>
</comment>
<keyword evidence="5 12" id="KW-0436">Ligase</keyword>
<comment type="domain">
    <text evidence="12">Consists of two distinct domains, a catalytic core and a N-terminal extension that is involved in tRNA binding.</text>
</comment>
<dbReference type="InterPro" id="IPR033729">
    <property type="entry name" value="SerRS_core"/>
</dbReference>
<evidence type="ECO:0000256" key="6">
    <source>
        <dbReference type="ARBA" id="ARBA00022741"/>
    </source>
</evidence>
<dbReference type="NCBIfam" id="TIGR00414">
    <property type="entry name" value="serS"/>
    <property type="match status" value="1"/>
</dbReference>
<comment type="pathway">
    <text evidence="2 12">Aminoacyl-tRNA biosynthesis; selenocysteinyl-tRNA(Sec) biosynthesis; L-seryl-tRNA(Sec) from L-serine and tRNA(Sec): step 1/1.</text>
</comment>
<comment type="subcellular location">
    <subcellularLocation>
        <location evidence="1 12">Cytoplasm</location>
    </subcellularLocation>
</comment>
<dbReference type="Gene3D" id="1.10.287.40">
    <property type="entry name" value="Serine-tRNA synthetase, tRNA binding domain"/>
    <property type="match status" value="1"/>
</dbReference>
<evidence type="ECO:0000256" key="14">
    <source>
        <dbReference type="PIRSR" id="PIRSR001529-2"/>
    </source>
</evidence>
<feature type="binding site" evidence="12 13">
    <location>
        <position position="284"/>
    </location>
    <ligand>
        <name>L-serine</name>
        <dbReference type="ChEBI" id="CHEBI:33384"/>
    </ligand>
</feature>
<feature type="binding site" evidence="12 14">
    <location>
        <begin position="261"/>
        <end position="263"/>
    </location>
    <ligand>
        <name>ATP</name>
        <dbReference type="ChEBI" id="CHEBI:30616"/>
    </ligand>
</feature>
<dbReference type="InterPro" id="IPR042103">
    <property type="entry name" value="SerRS_1_N_sf"/>
</dbReference>
<evidence type="ECO:0000256" key="10">
    <source>
        <dbReference type="ARBA" id="ARBA00047929"/>
    </source>
</evidence>
<dbReference type="Gene3D" id="3.30.930.10">
    <property type="entry name" value="Bira Bifunctional Protein, Domain 2"/>
    <property type="match status" value="1"/>
</dbReference>
<dbReference type="UniPathway" id="UPA00906">
    <property type="reaction ID" value="UER00895"/>
</dbReference>
<dbReference type="PANTHER" id="PTHR43697">
    <property type="entry name" value="SERYL-TRNA SYNTHETASE"/>
    <property type="match status" value="1"/>
</dbReference>
<dbReference type="HOGENOM" id="CLU_023797_1_1_6"/>
<evidence type="ECO:0000256" key="5">
    <source>
        <dbReference type="ARBA" id="ARBA00022598"/>
    </source>
</evidence>
<keyword evidence="4 12" id="KW-0963">Cytoplasm</keyword>
<evidence type="ECO:0000256" key="4">
    <source>
        <dbReference type="ARBA" id="ARBA00022490"/>
    </source>
</evidence>
<dbReference type="AlphaFoldDB" id="A0A090AJR9"/>
<accession>A0A090AJR9</accession>
<dbReference type="InterPro" id="IPR002314">
    <property type="entry name" value="aa-tRNA-synt_IIb"/>
</dbReference>
<dbReference type="InterPro" id="IPR002317">
    <property type="entry name" value="Ser-tRNA-ligase_type_1"/>
</dbReference>
<evidence type="ECO:0000259" key="15">
    <source>
        <dbReference type="PROSITE" id="PS50862"/>
    </source>
</evidence>
<comment type="catalytic activity">
    <reaction evidence="10 12">
        <text>tRNA(Sec) + L-serine + ATP = L-seryl-tRNA(Sec) + AMP + diphosphate + H(+)</text>
        <dbReference type="Rhea" id="RHEA:42580"/>
        <dbReference type="Rhea" id="RHEA-COMP:9742"/>
        <dbReference type="Rhea" id="RHEA-COMP:10128"/>
        <dbReference type="ChEBI" id="CHEBI:15378"/>
        <dbReference type="ChEBI" id="CHEBI:30616"/>
        <dbReference type="ChEBI" id="CHEBI:33019"/>
        <dbReference type="ChEBI" id="CHEBI:33384"/>
        <dbReference type="ChEBI" id="CHEBI:78442"/>
        <dbReference type="ChEBI" id="CHEBI:78533"/>
        <dbReference type="ChEBI" id="CHEBI:456215"/>
        <dbReference type="EC" id="6.1.1.11"/>
    </reaction>
</comment>
<keyword evidence="9 12" id="KW-0030">Aminoacyl-tRNA synthetase</keyword>
<dbReference type="Proteomes" id="UP000031623">
    <property type="component" value="Chromosome"/>
</dbReference>
<reference evidence="16 17" key="1">
    <citation type="journal article" date="2014" name="ISME J.">
        <title>Ecophysiology of Thioploca ingrica as revealed by the complete genome sequence supplemented with proteomic evidence.</title>
        <authorList>
            <person name="Kojima H."/>
            <person name="Ogura Y."/>
            <person name="Yamamoto N."/>
            <person name="Togashi T."/>
            <person name="Mori H."/>
            <person name="Watanabe T."/>
            <person name="Nemoto F."/>
            <person name="Kurokawa K."/>
            <person name="Hayashi T."/>
            <person name="Fukui M."/>
        </authorList>
    </citation>
    <scope>NUCLEOTIDE SEQUENCE [LARGE SCALE GENOMIC DNA]</scope>
</reference>
<feature type="domain" description="Aminoacyl-transfer RNA synthetases class-II family profile" evidence="15">
    <location>
        <begin position="138"/>
        <end position="409"/>
    </location>
</feature>